<evidence type="ECO:0000313" key="1">
    <source>
        <dbReference type="EMBL" id="KXA97540.1"/>
    </source>
</evidence>
<dbReference type="Proteomes" id="UP000070257">
    <property type="component" value="Unassembled WGS sequence"/>
</dbReference>
<comment type="caution">
    <text evidence="1">The sequence shown here is derived from an EMBL/GenBank/DDBJ whole genome shotgun (WGS) entry which is preliminary data.</text>
</comment>
<organism evidence="1 2">
    <name type="scientific">candidate division MSBL1 archaeon SCGC-AAA259J03</name>
    <dbReference type="NCBI Taxonomy" id="1698269"/>
    <lineage>
        <taxon>Archaea</taxon>
        <taxon>Methanobacteriati</taxon>
        <taxon>Methanobacteriota</taxon>
        <taxon>candidate division MSBL1</taxon>
    </lineage>
</organism>
<reference evidence="1 2" key="1">
    <citation type="journal article" date="2016" name="Sci. Rep.">
        <title>Metabolic traits of an uncultured archaeal lineage -MSBL1- from brine pools of the Red Sea.</title>
        <authorList>
            <person name="Mwirichia R."/>
            <person name="Alam I."/>
            <person name="Rashid M."/>
            <person name="Vinu M."/>
            <person name="Ba-Alawi W."/>
            <person name="Anthony Kamau A."/>
            <person name="Kamanda Ngugi D."/>
            <person name="Goker M."/>
            <person name="Klenk H.P."/>
            <person name="Bajic V."/>
            <person name="Stingl U."/>
        </authorList>
    </citation>
    <scope>NUCLEOTIDE SEQUENCE [LARGE SCALE GENOMIC DNA]</scope>
    <source>
        <strain evidence="1">SCGC-AAA259J03</strain>
    </source>
</reference>
<evidence type="ECO:0000313" key="2">
    <source>
        <dbReference type="Proteomes" id="UP000070257"/>
    </source>
</evidence>
<accession>A0A656YWG6</accession>
<dbReference type="EMBL" id="LHXT01000049">
    <property type="protein sequence ID" value="KXA97540.1"/>
    <property type="molecule type" value="Genomic_DNA"/>
</dbReference>
<name>A0A656YWG6_9EURY</name>
<protein>
    <submittedName>
        <fullName evidence="1">Uncharacterized protein</fullName>
    </submittedName>
</protein>
<gene>
    <name evidence="1" type="ORF">AKJ39_03200</name>
</gene>
<sequence>MQKVPDDNQVPIDGALGEAEIDQAKLLEALLQLPGLPIAYLHLRGGFVASRASDAGSNPAGRITPLPSSIEVRIKIGFRFENNHFLCSKKIYPSPIRHKTKPRQLPVKNPYRGKLKRVEIEKIHEKVLTLHLTSPPSEVSGLSGEILIKLSQDEILSYFKD</sequence>
<dbReference type="AlphaFoldDB" id="A0A656YWG6"/>
<keyword evidence="2" id="KW-1185">Reference proteome</keyword>
<proteinExistence type="predicted"/>